<feature type="domain" description="XPG-I" evidence="6">
    <location>
        <begin position="188"/>
        <end position="257"/>
    </location>
</feature>
<sequence>MGIKGLRAFLKSKIENFETVIEKNVSFNEYTNETIAIDTSLFIWVYKATQKQALEEAIMNFISALMSRNINPLFVFDGTSPPEKSDEKKKRNQKSQDLVNRVNALKKGFEIYSQTGILSDLLKETYETKIVADTKTKIVLKGRVKSETKSVESKPPSVKTIDSYIKKLENGIVNVTSEDFDTLRNVLNLFGIPSITAEGEAEILCVELVKQNYAKAVFTKDTDVLAAGVPVMINNIDFRRGEFCEIKLEDILRELGLTESSWLDFCIMCGTDFNNNIPRVGPVKSYGFIKKHESIEAIGNNEAKLDISILNHERIRSLFKCDNIPEEIETITWSPPNLPQIKDRIETNNLKISYLNLEKKLSM</sequence>
<organism evidence="8">
    <name type="scientific">Shrimp hemocyte iridescent virus</name>
    <dbReference type="NCBI Taxonomy" id="2039780"/>
    <lineage>
        <taxon>Viruses</taxon>
        <taxon>Varidnaviria</taxon>
        <taxon>Bamfordvirae</taxon>
        <taxon>Nucleocytoviricota</taxon>
        <taxon>Megaviricetes</taxon>
        <taxon>Pimascovirales</taxon>
        <taxon>Pimascovirales incertae sedis</taxon>
        <taxon>Iridoviridae</taxon>
        <taxon>Betairidovirinae</taxon>
        <taxon>Decapodiridovirus</taxon>
        <taxon>Decapodiridovirus litopenaeus1</taxon>
        <taxon>Decapod iridescent virus 1</taxon>
    </lineage>
</organism>
<dbReference type="Pfam" id="PF00867">
    <property type="entry name" value="XPG_I"/>
    <property type="match status" value="1"/>
</dbReference>
<evidence type="ECO:0000256" key="1">
    <source>
        <dbReference type="ARBA" id="ARBA00022722"/>
    </source>
</evidence>
<gene>
    <name evidence="8" type="primary">31L</name>
</gene>
<dbReference type="PANTHER" id="PTHR11081">
    <property type="entry name" value="FLAP ENDONUCLEASE FAMILY MEMBER"/>
    <property type="match status" value="1"/>
</dbReference>
<keyword evidence="2" id="KW-0479">Metal-binding</keyword>
<dbReference type="Gene3D" id="3.40.50.1010">
    <property type="entry name" value="5'-nuclease"/>
    <property type="match status" value="1"/>
</dbReference>
<dbReference type="KEGG" id="vg:65099803"/>
<dbReference type="GeneID" id="65099803"/>
<keyword evidence="1" id="KW-0540">Nuclease</keyword>
<keyword evidence="4" id="KW-0378">Hydrolase</keyword>
<evidence type="ECO:0000256" key="2">
    <source>
        <dbReference type="ARBA" id="ARBA00022723"/>
    </source>
</evidence>
<dbReference type="InterPro" id="IPR006084">
    <property type="entry name" value="XPG/Rad2"/>
</dbReference>
<dbReference type="Proteomes" id="UP000297192">
    <property type="component" value="Segment"/>
</dbReference>
<dbReference type="InterPro" id="IPR029060">
    <property type="entry name" value="PIN-like_dom_sf"/>
</dbReference>
<accession>A0A291B0M6</accession>
<protein>
    <submittedName>
        <fullName evidence="8">DNA repair RAD2</fullName>
    </submittedName>
</protein>
<dbReference type="GO" id="GO:0046872">
    <property type="term" value="F:metal ion binding"/>
    <property type="evidence" value="ECO:0007669"/>
    <property type="project" value="UniProtKB-KW"/>
</dbReference>
<dbReference type="GO" id="GO:0017108">
    <property type="term" value="F:5'-flap endonuclease activity"/>
    <property type="evidence" value="ECO:0007669"/>
    <property type="project" value="TreeGrafter"/>
</dbReference>
<keyword evidence="3" id="KW-0255">Endonuclease</keyword>
<evidence type="ECO:0000313" key="9">
    <source>
        <dbReference type="Proteomes" id="UP000297192"/>
    </source>
</evidence>
<evidence type="ECO:0000313" key="8">
    <source>
        <dbReference type="EMBL" id="ATE87040.1"/>
    </source>
</evidence>
<dbReference type="InterPro" id="IPR036279">
    <property type="entry name" value="5-3_exonuclease_C_sf"/>
</dbReference>
<dbReference type="Gene3D" id="1.10.150.20">
    <property type="entry name" value="5' to 3' exonuclease, C-terminal subdomain"/>
    <property type="match status" value="1"/>
</dbReference>
<dbReference type="SMART" id="SM00484">
    <property type="entry name" value="XPGI"/>
    <property type="match status" value="1"/>
</dbReference>
<keyword evidence="5" id="KW-0460">Magnesium</keyword>
<dbReference type="InterPro" id="IPR006086">
    <property type="entry name" value="XPG-I_dom"/>
</dbReference>
<evidence type="ECO:0000256" key="4">
    <source>
        <dbReference type="ARBA" id="ARBA00022801"/>
    </source>
</evidence>
<dbReference type="SUPFAM" id="SSF47807">
    <property type="entry name" value="5' to 3' exonuclease, C-terminal subdomain"/>
    <property type="match status" value="1"/>
</dbReference>
<reference evidence="8" key="1">
    <citation type="journal article" date="2017" name="Arch. Virol.">
        <title>Complete genome sequence of shrimp hemocyte iridescent virus (SHIV) isolated from white leg shrimp, Litopenaeus vannamei.</title>
        <authorList>
            <person name="Qiu L."/>
            <person name="Chen M.M."/>
            <person name="Wang R.Y."/>
            <person name="Wan X.Y."/>
            <person name="Li C."/>
            <person name="Zhang Q.L."/>
            <person name="Dong X."/>
            <person name="Yang B."/>
            <person name="Xiang J.H."/>
            <person name="Huang J."/>
        </authorList>
    </citation>
    <scope>NUCLEOTIDE SEQUENCE [LARGE SCALE GENOMIC DNA]</scope>
    <source>
        <strain evidence="8">20141215</strain>
    </source>
</reference>
<reference evidence="8" key="2">
    <citation type="journal article" date="2017" name="Sci. Rep.">
        <title>Characterization of a new member of Iridoviridae, Shrimp hemocyte iridescent virus (SHIV), found in white leg shrimp (Litopenaeus vannamei).</title>
        <authorList>
            <person name="Qiu L."/>
            <person name="Chen M.M."/>
            <person name="Wan X.Y."/>
            <person name="Li C."/>
            <person name="Zhang Q.L."/>
            <person name="Wang R.Y."/>
            <person name="Cheng D.Y."/>
            <person name="Dong X."/>
            <person name="Yang B."/>
            <person name="Wang X.H."/>
            <person name="Xiang J.H."/>
            <person name="Huang J."/>
        </authorList>
    </citation>
    <scope>NUCLEOTIDE SEQUENCE [LARGE SCALE GENOMIC DNA]</scope>
    <source>
        <strain evidence="8">20141215</strain>
    </source>
</reference>
<evidence type="ECO:0000259" key="6">
    <source>
        <dbReference type="SMART" id="SM00484"/>
    </source>
</evidence>
<dbReference type="SUPFAM" id="SSF88723">
    <property type="entry name" value="PIN domain-like"/>
    <property type="match status" value="1"/>
</dbReference>
<evidence type="ECO:0000256" key="3">
    <source>
        <dbReference type="ARBA" id="ARBA00022759"/>
    </source>
</evidence>
<evidence type="ECO:0000256" key="5">
    <source>
        <dbReference type="ARBA" id="ARBA00022842"/>
    </source>
</evidence>
<evidence type="ECO:0000259" key="7">
    <source>
        <dbReference type="SMART" id="SM00485"/>
    </source>
</evidence>
<dbReference type="PANTHER" id="PTHR11081:SF9">
    <property type="entry name" value="FLAP ENDONUCLEASE 1"/>
    <property type="match status" value="1"/>
</dbReference>
<keyword evidence="9" id="KW-1185">Reference proteome</keyword>
<name>A0A291B0M6_9VIRU</name>
<dbReference type="EMBL" id="MF599468">
    <property type="protein sequence ID" value="ATE87040.1"/>
    <property type="molecule type" value="Genomic_DNA"/>
</dbReference>
<dbReference type="PRINTS" id="PR00853">
    <property type="entry name" value="XPGRADSUPER"/>
</dbReference>
<proteinExistence type="predicted"/>
<feature type="domain" description="XPG N-terminal" evidence="7">
    <location>
        <begin position="1"/>
        <end position="98"/>
    </location>
</feature>
<dbReference type="SMART" id="SM00485">
    <property type="entry name" value="XPGN"/>
    <property type="match status" value="1"/>
</dbReference>
<dbReference type="RefSeq" id="YP_010084783.1">
    <property type="nucleotide sequence ID" value="NC_055165.1"/>
</dbReference>
<dbReference type="Pfam" id="PF00752">
    <property type="entry name" value="XPG_N"/>
    <property type="match status" value="1"/>
</dbReference>
<dbReference type="InterPro" id="IPR006085">
    <property type="entry name" value="XPG_DNA_repair_N"/>
</dbReference>